<name>A0A1H1PX81_9ACTN</name>
<keyword evidence="6" id="KW-1185">Reference proteome</keyword>
<evidence type="ECO:0000256" key="2">
    <source>
        <dbReference type="ARBA" id="ARBA00007639"/>
    </source>
</evidence>
<dbReference type="Pfam" id="PF13407">
    <property type="entry name" value="Peripla_BP_4"/>
    <property type="match status" value="1"/>
</dbReference>
<reference evidence="5 6" key="1">
    <citation type="submission" date="2016-10" db="EMBL/GenBank/DDBJ databases">
        <authorList>
            <person name="de Groot N.N."/>
        </authorList>
    </citation>
    <scope>NUCLEOTIDE SEQUENCE [LARGE SCALE GENOMIC DNA]</scope>
    <source>
        <strain evidence="5 6">DSM 21800</strain>
    </source>
</reference>
<dbReference type="InterPro" id="IPR025997">
    <property type="entry name" value="SBP_2_dom"/>
</dbReference>
<dbReference type="Gene3D" id="3.40.50.2300">
    <property type="match status" value="2"/>
</dbReference>
<evidence type="ECO:0000313" key="5">
    <source>
        <dbReference type="EMBL" id="SDS15733.1"/>
    </source>
</evidence>
<evidence type="ECO:0000313" key="6">
    <source>
        <dbReference type="Proteomes" id="UP000199103"/>
    </source>
</evidence>
<comment type="similarity">
    <text evidence="2">Belongs to the bacterial solute-binding protein 2 family.</text>
</comment>
<dbReference type="PANTHER" id="PTHR46847:SF1">
    <property type="entry name" value="D-ALLOSE-BINDING PERIPLASMIC PROTEIN-RELATED"/>
    <property type="match status" value="1"/>
</dbReference>
<dbReference type="GO" id="GO:0030313">
    <property type="term" value="C:cell envelope"/>
    <property type="evidence" value="ECO:0007669"/>
    <property type="project" value="UniProtKB-SubCell"/>
</dbReference>
<evidence type="ECO:0000256" key="3">
    <source>
        <dbReference type="ARBA" id="ARBA00022729"/>
    </source>
</evidence>
<keyword evidence="3" id="KW-0732">Signal</keyword>
<accession>A0A1H1PX81</accession>
<dbReference type="EMBL" id="LT629772">
    <property type="protein sequence ID" value="SDS15733.1"/>
    <property type="molecule type" value="Genomic_DNA"/>
</dbReference>
<proteinExistence type="inferred from homology"/>
<dbReference type="Proteomes" id="UP000199103">
    <property type="component" value="Chromosome I"/>
</dbReference>
<dbReference type="AlphaFoldDB" id="A0A1H1PX81"/>
<evidence type="ECO:0000259" key="4">
    <source>
        <dbReference type="Pfam" id="PF13407"/>
    </source>
</evidence>
<evidence type="ECO:0000256" key="1">
    <source>
        <dbReference type="ARBA" id="ARBA00004196"/>
    </source>
</evidence>
<sequence length="363" mass="37635">MSRPDRSPAMSKINTRLSRKTTNARSKIGTGIGAVAAAVGLLAVSACTTVGGTAGAADDAPSAAGKKVSELKVGLLSRQLDAPFYTAMTARAKELAKKEGFTLVSQNANGDPVAQVNQAQTMMSQGVDLMIVDAISPSTEKTQLKQIAGEIPLVFMDTGIPDVGVTSVTSDNAKSGELSGGLTAKRFGSGKSIDVAILNGGPNDEIVGPARQKGFLKGLKDGGVKYKIIASTSAVYAQDKAVPATESLLAAHPDVDLILGLNDSMALGALTVIQDQKNDHTLVAAAADGQKQAFQQMIKGCDSPYVSTGLNSPELAVDRAFEIGLSVAAGESKPDDYQPNEYTKAAGIDCHNVKEYYDPNSVF</sequence>
<feature type="domain" description="Periplasmic binding protein" evidence="4">
    <location>
        <begin position="74"/>
        <end position="331"/>
    </location>
</feature>
<gene>
    <name evidence="5" type="ORF">SAMN04489812_1056</name>
</gene>
<organism evidence="5 6">
    <name type="scientific">Microlunatus soli</name>
    <dbReference type="NCBI Taxonomy" id="630515"/>
    <lineage>
        <taxon>Bacteria</taxon>
        <taxon>Bacillati</taxon>
        <taxon>Actinomycetota</taxon>
        <taxon>Actinomycetes</taxon>
        <taxon>Propionibacteriales</taxon>
        <taxon>Propionibacteriaceae</taxon>
        <taxon>Microlunatus</taxon>
    </lineage>
</organism>
<dbReference type="InterPro" id="IPR028082">
    <property type="entry name" value="Peripla_BP_I"/>
</dbReference>
<dbReference type="STRING" id="630515.SAMN04489812_1056"/>
<protein>
    <submittedName>
        <fullName evidence="5">Monosaccharide ABC transporter substrate-binding protein, CUT2 family</fullName>
    </submittedName>
</protein>
<dbReference type="GO" id="GO:0030246">
    <property type="term" value="F:carbohydrate binding"/>
    <property type="evidence" value="ECO:0007669"/>
    <property type="project" value="UniProtKB-ARBA"/>
</dbReference>
<dbReference type="SUPFAM" id="SSF53822">
    <property type="entry name" value="Periplasmic binding protein-like I"/>
    <property type="match status" value="1"/>
</dbReference>
<dbReference type="PANTHER" id="PTHR46847">
    <property type="entry name" value="D-ALLOSE-BINDING PERIPLASMIC PROTEIN-RELATED"/>
    <property type="match status" value="1"/>
</dbReference>
<comment type="subcellular location">
    <subcellularLocation>
        <location evidence="1">Cell envelope</location>
    </subcellularLocation>
</comment>